<dbReference type="GO" id="GO:0005615">
    <property type="term" value="C:extracellular space"/>
    <property type="evidence" value="ECO:0007669"/>
    <property type="project" value="InterPro"/>
</dbReference>
<evidence type="ECO:0000256" key="4">
    <source>
        <dbReference type="ARBA" id="ARBA00022900"/>
    </source>
</evidence>
<evidence type="ECO:0000256" key="6">
    <source>
        <dbReference type="ARBA" id="ARBA00023157"/>
    </source>
</evidence>
<dbReference type="InterPro" id="IPR009048">
    <property type="entry name" value="A-macroglobulin_rcpt-bd"/>
</dbReference>
<dbReference type="InterPro" id="IPR047565">
    <property type="entry name" value="Alpha-macroglob_thiol-ester_cl"/>
</dbReference>
<evidence type="ECO:0000256" key="7">
    <source>
        <dbReference type="ARBA" id="ARBA00023180"/>
    </source>
</evidence>
<evidence type="ECO:0000256" key="1">
    <source>
        <dbReference type="ARBA" id="ARBA00010952"/>
    </source>
</evidence>
<dbReference type="PANTHER" id="PTHR11412">
    <property type="entry name" value="MACROGLOBULIN / COMPLEMENT"/>
    <property type="match status" value="1"/>
</dbReference>
<evidence type="ECO:0000313" key="10">
    <source>
        <dbReference type="Ensembl" id="ENSEBUP00000019047.1"/>
    </source>
</evidence>
<dbReference type="Pfam" id="PF07678">
    <property type="entry name" value="TED_complement"/>
    <property type="match status" value="1"/>
</dbReference>
<dbReference type="Gene3D" id="2.60.40.10">
    <property type="entry name" value="Immunoglobulins"/>
    <property type="match status" value="1"/>
</dbReference>
<dbReference type="SMART" id="SM01361">
    <property type="entry name" value="A2M_recep"/>
    <property type="match status" value="1"/>
</dbReference>
<dbReference type="Ensembl" id="ENSEBUT00000019624.1">
    <property type="protein sequence ID" value="ENSEBUP00000019047.1"/>
    <property type="gene ID" value="ENSEBUG00000011871.1"/>
</dbReference>
<keyword evidence="2" id="KW-0646">Protease inhibitor</keyword>
<dbReference type="SMART" id="SM01360">
    <property type="entry name" value="A2M"/>
    <property type="match status" value="1"/>
</dbReference>
<organism evidence="10 11">
    <name type="scientific">Eptatretus burgeri</name>
    <name type="common">Inshore hagfish</name>
    <dbReference type="NCBI Taxonomy" id="7764"/>
    <lineage>
        <taxon>Eukaryota</taxon>
        <taxon>Metazoa</taxon>
        <taxon>Chordata</taxon>
        <taxon>Craniata</taxon>
        <taxon>Vertebrata</taxon>
        <taxon>Cyclostomata</taxon>
        <taxon>Myxini</taxon>
        <taxon>Myxiniformes</taxon>
        <taxon>Myxinidae</taxon>
        <taxon>Eptatretinae</taxon>
        <taxon>Eptatretus</taxon>
    </lineage>
</organism>
<dbReference type="InterPro" id="IPR001599">
    <property type="entry name" value="Macroglobln_a2"/>
</dbReference>
<dbReference type="PROSITE" id="PS00477">
    <property type="entry name" value="ALPHA_2_MACROGLOBULIN"/>
    <property type="match status" value="1"/>
</dbReference>
<protein>
    <submittedName>
        <fullName evidence="10">Uncharacterized protein</fullName>
    </submittedName>
</protein>
<dbReference type="Proteomes" id="UP000694388">
    <property type="component" value="Unplaced"/>
</dbReference>
<dbReference type="AlphaFoldDB" id="A0A8C4QQE4"/>
<evidence type="ECO:0000313" key="11">
    <source>
        <dbReference type="Proteomes" id="UP000694388"/>
    </source>
</evidence>
<dbReference type="InterPro" id="IPR050473">
    <property type="entry name" value="A2M/Complement_sys"/>
</dbReference>
<dbReference type="CDD" id="cd02897">
    <property type="entry name" value="A2M_2"/>
    <property type="match status" value="1"/>
</dbReference>
<dbReference type="Gene3D" id="2.60.40.690">
    <property type="entry name" value="Alpha-macroglobulin, receptor-binding domain"/>
    <property type="match status" value="1"/>
</dbReference>
<dbReference type="FunFam" id="1.50.10.20:FF:000001">
    <property type="entry name" value="CD109 isoform 1"/>
    <property type="match status" value="1"/>
</dbReference>
<dbReference type="Pfam" id="PF07677">
    <property type="entry name" value="A2M_recep"/>
    <property type="match status" value="1"/>
</dbReference>
<dbReference type="SUPFAM" id="SSF81296">
    <property type="entry name" value="E set domains"/>
    <property type="match status" value="1"/>
</dbReference>
<reference evidence="10" key="1">
    <citation type="submission" date="2025-08" db="UniProtKB">
        <authorList>
            <consortium name="Ensembl"/>
        </authorList>
    </citation>
    <scope>IDENTIFICATION</scope>
</reference>
<name>A0A8C4QQE4_EPTBU</name>
<dbReference type="SMART" id="SM01419">
    <property type="entry name" value="Thiol-ester_cl"/>
    <property type="match status" value="1"/>
</dbReference>
<dbReference type="SUPFAM" id="SSF49410">
    <property type="entry name" value="Alpha-macroglobulin receptor domain"/>
    <property type="match status" value="1"/>
</dbReference>
<sequence length="770" mass="85715">MPFLRRWGSDDAASIFEEAGVAVLTNFYIPRSYERRDFEDSPRQLEVAKDGHFQEPSRIRSDFPETWIWEDSLTRANGIASITATVPDTITSWIASAFSVGPRFGLGLASPQELISFLPFFIYLDLPYSIIRGEDFLLKVVVFNYLSQDQQVAVTLKESESFELYSARQIIITVRRKEGASLAFALSPKTLGQVPMTVKAQSAHASDAITDHVLVKAEGKRRTFSKAVLIDRRSGETNVTSEILKFTYPSNMVQGSAVAYVSAVGDIMGPSIEGLQHLVQMPYGCGEQNMVKFAPNVYVLQYLEATDKSFESLRQKVISYMVRGYQRQLNYQRQDGSYSAFGDSDRSGSTWLTAFVFKCFTQASTFMFIDQHQMHRTYIWLVEQWSDDGEFQEAGRLLDAPILGASTNPVALTASVVTSLLSNPDNWDMKVKASIAYLERAVGRSIENHRDLALVTYALVLGKSEDAATALDQLNHHAILDGDVMHWPNQNPTLLHSASSIETAAYALLAHLKLGLIEEGLPIMNWLSQQRSHLGGFVSTQDTVVALEAMSAFAIEMSRGDFNLQLTVYTTVMQNTLSINHENALLLQKVQIPTVETLGSLTVNVQAKGTGFAILQLNVLYNVKEEMPENEPFELLVNIDDVTGEGSLHYTVHICTRRKSRVNGGMVLLEVGMLSGFSPGDINLQAAIKRVEKKKGKLFIYFNEINETMICVEILASQSTPIGKVKEANVIVSDFYEPSRKTERSYKSNALEEVSICDICGDQCQDCVNT</sequence>
<dbReference type="GO" id="GO:0004867">
    <property type="term" value="F:serine-type endopeptidase inhibitor activity"/>
    <property type="evidence" value="ECO:0007669"/>
    <property type="project" value="UniProtKB-KW"/>
</dbReference>
<dbReference type="InterPro" id="IPR013783">
    <property type="entry name" value="Ig-like_fold"/>
</dbReference>
<evidence type="ECO:0000259" key="8">
    <source>
        <dbReference type="SMART" id="SM01360"/>
    </source>
</evidence>
<evidence type="ECO:0000256" key="2">
    <source>
        <dbReference type="ARBA" id="ARBA00022690"/>
    </source>
</evidence>
<dbReference type="SUPFAM" id="SSF48239">
    <property type="entry name" value="Terpenoid cyclases/Protein prenyltransferases"/>
    <property type="match status" value="1"/>
</dbReference>
<keyword evidence="11" id="KW-1185">Reference proteome</keyword>
<keyword evidence="5" id="KW-0882">Thioester bond</keyword>
<dbReference type="Gene3D" id="2.60.120.1540">
    <property type="match status" value="1"/>
</dbReference>
<dbReference type="InterPro" id="IPR011626">
    <property type="entry name" value="Alpha-macroglobulin_TED"/>
</dbReference>
<keyword evidence="7" id="KW-0325">Glycoprotein</keyword>
<dbReference type="PANTHER" id="PTHR11412:SF136">
    <property type="entry name" value="CD109 ANTIGEN"/>
    <property type="match status" value="1"/>
</dbReference>
<dbReference type="InterPro" id="IPR036595">
    <property type="entry name" value="A-macroglobulin_rcpt-bd_sf"/>
</dbReference>
<proteinExistence type="inferred from homology"/>
<evidence type="ECO:0000256" key="3">
    <source>
        <dbReference type="ARBA" id="ARBA00022729"/>
    </source>
</evidence>
<keyword evidence="4" id="KW-0722">Serine protease inhibitor</keyword>
<dbReference type="InterPro" id="IPR014756">
    <property type="entry name" value="Ig_E-set"/>
</dbReference>
<dbReference type="InterPro" id="IPR019742">
    <property type="entry name" value="MacrogloblnA2_CS"/>
</dbReference>
<feature type="domain" description="Alpha-macroglobulin receptor-binding" evidence="9">
    <location>
        <begin position="664"/>
        <end position="746"/>
    </location>
</feature>
<feature type="domain" description="Alpha-2-macroglobulin" evidence="8">
    <location>
        <begin position="66"/>
        <end position="156"/>
    </location>
</feature>
<keyword evidence="6" id="KW-1015">Disulfide bond</keyword>
<dbReference type="Gene3D" id="1.50.10.20">
    <property type="match status" value="1"/>
</dbReference>
<dbReference type="InterPro" id="IPR008930">
    <property type="entry name" value="Terpenoid_cyclase/PrenylTrfase"/>
</dbReference>
<dbReference type="OMA" id="KYMETGY"/>
<dbReference type="Gene3D" id="2.20.130.20">
    <property type="match status" value="1"/>
</dbReference>
<dbReference type="Pfam" id="PF00207">
    <property type="entry name" value="A2M"/>
    <property type="match status" value="1"/>
</dbReference>
<comment type="similarity">
    <text evidence="1">Belongs to the protease inhibitor I39 (alpha-2-macroglobulin) family.</text>
</comment>
<keyword evidence="3" id="KW-0732">Signal</keyword>
<accession>A0A8C4QQE4</accession>
<dbReference type="InterPro" id="IPR041813">
    <property type="entry name" value="A2M_TED"/>
</dbReference>
<dbReference type="GeneTree" id="ENSGT00940000155926"/>
<evidence type="ECO:0000259" key="9">
    <source>
        <dbReference type="SMART" id="SM01361"/>
    </source>
</evidence>
<reference evidence="10" key="2">
    <citation type="submission" date="2025-09" db="UniProtKB">
        <authorList>
            <consortium name="Ensembl"/>
        </authorList>
    </citation>
    <scope>IDENTIFICATION</scope>
</reference>
<evidence type="ECO:0000256" key="5">
    <source>
        <dbReference type="ARBA" id="ARBA00022966"/>
    </source>
</evidence>